<dbReference type="InterPro" id="IPR050416">
    <property type="entry name" value="FAD-linked_Oxidoreductase"/>
</dbReference>
<sequence length="484" mass="52370">MSSVPSAQPVQLSTIQRAHELLIESFPDLVSLPGSTQYSSDIAHWSKSCQDDAICSITPQTATDVANILSIIGRDDIRVPFAVKGGGHSYNSGHSSTKGIQVSMSKFNSLTHDPVANTVTIGAGLRWDEVYKLLEPLGIMVVGGRVPGVGIAGLSLGGGFTWKTDQFGLTVDTIVAHDIVLPSGEFVHVTEETHPDLFFALKGGFNNFGIVTAFTYEVHPQTQVYGGSIIFGQDVVDEFIRAFSDFDLNNKDPKAQLIVTFAYVAGQFAITTYLFYDGPTPPPGVFDKLLSINAYQKDLKTRSFSEFLTAAFRNGDPGIGPFRTANNSIPIVKYTVPILKEMVNQVLTLGASLTEKLSGSVVIVTCSAEPYIAPFAHSKGGAYPHPPTRQVTPASPWIGVQVSNDPSQQTIINNAIKQMSHAVQAKAVEEGQSRWDDLLYPNYASADTPLESMYGENLPRLHEIAKKVDPRSVMRLAGGFKFGQ</sequence>
<evidence type="ECO:0000256" key="1">
    <source>
        <dbReference type="ARBA" id="ARBA00005466"/>
    </source>
</evidence>
<protein>
    <submittedName>
        <fullName evidence="6">FAD-binding domain-containing protein</fullName>
    </submittedName>
</protein>
<dbReference type="InterPro" id="IPR016169">
    <property type="entry name" value="FAD-bd_PCMH_sub2"/>
</dbReference>
<keyword evidence="3" id="KW-0274">FAD</keyword>
<keyword evidence="4" id="KW-0560">Oxidoreductase</keyword>
<dbReference type="Pfam" id="PF01565">
    <property type="entry name" value="FAD_binding_4"/>
    <property type="match status" value="1"/>
</dbReference>
<dbReference type="GO" id="GO:0071949">
    <property type="term" value="F:FAD binding"/>
    <property type="evidence" value="ECO:0007669"/>
    <property type="project" value="InterPro"/>
</dbReference>
<dbReference type="EMBL" id="ML170168">
    <property type="protein sequence ID" value="TDL24026.1"/>
    <property type="molecule type" value="Genomic_DNA"/>
</dbReference>
<dbReference type="OrthoDB" id="9983560at2759"/>
<evidence type="ECO:0000256" key="2">
    <source>
        <dbReference type="ARBA" id="ARBA00022630"/>
    </source>
</evidence>
<dbReference type="PANTHER" id="PTHR42973:SF13">
    <property type="entry name" value="FAD-BINDING PCMH-TYPE DOMAIN-CONTAINING PROTEIN"/>
    <property type="match status" value="1"/>
</dbReference>
<accession>A0A4Y7Q9J1</accession>
<evidence type="ECO:0000256" key="4">
    <source>
        <dbReference type="ARBA" id="ARBA00023002"/>
    </source>
</evidence>
<name>A0A4Y7Q9J1_9AGAM</name>
<evidence type="ECO:0000256" key="3">
    <source>
        <dbReference type="ARBA" id="ARBA00022827"/>
    </source>
</evidence>
<dbReference type="Proteomes" id="UP000294933">
    <property type="component" value="Unassembled WGS sequence"/>
</dbReference>
<gene>
    <name evidence="6" type="ORF">BD410DRAFT_786743</name>
</gene>
<reference evidence="6 7" key="1">
    <citation type="submission" date="2018-06" db="EMBL/GenBank/DDBJ databases">
        <title>A transcriptomic atlas of mushroom development highlights an independent origin of complex multicellularity.</title>
        <authorList>
            <consortium name="DOE Joint Genome Institute"/>
            <person name="Krizsan K."/>
            <person name="Almasi E."/>
            <person name="Merenyi Z."/>
            <person name="Sahu N."/>
            <person name="Viragh M."/>
            <person name="Koszo T."/>
            <person name="Mondo S."/>
            <person name="Kiss B."/>
            <person name="Balint B."/>
            <person name="Kues U."/>
            <person name="Barry K."/>
            <person name="Hegedus J.C."/>
            <person name="Henrissat B."/>
            <person name="Johnson J."/>
            <person name="Lipzen A."/>
            <person name="Ohm R."/>
            <person name="Nagy I."/>
            <person name="Pangilinan J."/>
            <person name="Yan J."/>
            <person name="Xiong Y."/>
            <person name="Grigoriev I.V."/>
            <person name="Hibbett D.S."/>
            <person name="Nagy L.G."/>
        </authorList>
    </citation>
    <scope>NUCLEOTIDE SEQUENCE [LARGE SCALE GENOMIC DNA]</scope>
    <source>
        <strain evidence="6 7">SZMC22713</strain>
    </source>
</reference>
<dbReference type="AlphaFoldDB" id="A0A4Y7Q9J1"/>
<dbReference type="PROSITE" id="PS51387">
    <property type="entry name" value="FAD_PCMH"/>
    <property type="match status" value="1"/>
</dbReference>
<comment type="similarity">
    <text evidence="1">Belongs to the oxygen-dependent FAD-linked oxidoreductase family.</text>
</comment>
<dbReference type="InterPro" id="IPR016166">
    <property type="entry name" value="FAD-bd_PCMH"/>
</dbReference>
<dbReference type="STRING" id="50990.A0A4Y7Q9J1"/>
<dbReference type="InterPro" id="IPR036318">
    <property type="entry name" value="FAD-bd_PCMH-like_sf"/>
</dbReference>
<evidence type="ECO:0000259" key="5">
    <source>
        <dbReference type="PROSITE" id="PS51387"/>
    </source>
</evidence>
<organism evidence="6 7">
    <name type="scientific">Rickenella mellea</name>
    <dbReference type="NCBI Taxonomy" id="50990"/>
    <lineage>
        <taxon>Eukaryota</taxon>
        <taxon>Fungi</taxon>
        <taxon>Dikarya</taxon>
        <taxon>Basidiomycota</taxon>
        <taxon>Agaricomycotina</taxon>
        <taxon>Agaricomycetes</taxon>
        <taxon>Hymenochaetales</taxon>
        <taxon>Rickenellaceae</taxon>
        <taxon>Rickenella</taxon>
    </lineage>
</organism>
<dbReference type="InterPro" id="IPR012951">
    <property type="entry name" value="BBE"/>
</dbReference>
<feature type="domain" description="FAD-binding PCMH-type" evidence="5">
    <location>
        <begin position="47"/>
        <end position="221"/>
    </location>
</feature>
<dbReference type="GO" id="GO:0016491">
    <property type="term" value="F:oxidoreductase activity"/>
    <property type="evidence" value="ECO:0007669"/>
    <property type="project" value="UniProtKB-KW"/>
</dbReference>
<dbReference type="PANTHER" id="PTHR42973">
    <property type="entry name" value="BINDING OXIDOREDUCTASE, PUTATIVE (AFU_ORTHOLOGUE AFUA_1G17690)-RELATED"/>
    <property type="match status" value="1"/>
</dbReference>
<dbReference type="Pfam" id="PF08031">
    <property type="entry name" value="BBE"/>
    <property type="match status" value="1"/>
</dbReference>
<dbReference type="Gene3D" id="3.30.465.10">
    <property type="match status" value="1"/>
</dbReference>
<keyword evidence="2" id="KW-0285">Flavoprotein</keyword>
<keyword evidence="7" id="KW-1185">Reference proteome</keyword>
<evidence type="ECO:0000313" key="7">
    <source>
        <dbReference type="Proteomes" id="UP000294933"/>
    </source>
</evidence>
<dbReference type="InterPro" id="IPR006094">
    <property type="entry name" value="Oxid_FAD_bind_N"/>
</dbReference>
<dbReference type="SUPFAM" id="SSF56176">
    <property type="entry name" value="FAD-binding/transporter-associated domain-like"/>
    <property type="match status" value="1"/>
</dbReference>
<evidence type="ECO:0000313" key="6">
    <source>
        <dbReference type="EMBL" id="TDL24026.1"/>
    </source>
</evidence>
<dbReference type="VEuPathDB" id="FungiDB:BD410DRAFT_786743"/>
<proteinExistence type="inferred from homology"/>